<keyword evidence="2" id="KW-1185">Reference proteome</keyword>
<evidence type="ECO:0000313" key="2">
    <source>
        <dbReference type="Proteomes" id="UP000000784"/>
    </source>
</evidence>
<evidence type="ECO:0000313" key="1">
    <source>
        <dbReference type="EMBL" id="ABX36536.1"/>
    </source>
</evidence>
<dbReference type="EMBL" id="CP000884">
    <property type="protein sequence ID" value="ABX36536.1"/>
    <property type="molecule type" value="Genomic_DNA"/>
</dbReference>
<dbReference type="KEGG" id="dac:Daci_3905"/>
<organism evidence="1 2">
    <name type="scientific">Delftia acidovorans (strain DSM 14801 / SPH-1)</name>
    <dbReference type="NCBI Taxonomy" id="398578"/>
    <lineage>
        <taxon>Bacteria</taxon>
        <taxon>Pseudomonadati</taxon>
        <taxon>Pseudomonadota</taxon>
        <taxon>Betaproteobacteria</taxon>
        <taxon>Burkholderiales</taxon>
        <taxon>Comamonadaceae</taxon>
        <taxon>Delftia</taxon>
    </lineage>
</organism>
<protein>
    <submittedName>
        <fullName evidence="1">Uncharacterized protein</fullName>
    </submittedName>
</protein>
<name>A9BWK9_DELAS</name>
<dbReference type="AlphaFoldDB" id="A9BWK9"/>
<accession>A9BWK9</accession>
<dbReference type="Proteomes" id="UP000000784">
    <property type="component" value="Chromosome"/>
</dbReference>
<reference evidence="2" key="2">
    <citation type="submission" date="2007-11" db="EMBL/GenBank/DDBJ databases">
        <title>Complete sequence of Delftia acidovorans DSM 14801 / SPH-1.</title>
        <authorList>
            <person name="Copeland A."/>
            <person name="Lucas S."/>
            <person name="Lapidus A."/>
            <person name="Barry K."/>
            <person name="Glavina del Rio T."/>
            <person name="Dalin E."/>
            <person name="Tice H."/>
            <person name="Pitluck S."/>
            <person name="Lowry S."/>
            <person name="Clum A."/>
            <person name="Schmutz J."/>
            <person name="Larimer F."/>
            <person name="Land M."/>
            <person name="Hauser L."/>
            <person name="Kyrpides N."/>
            <person name="Kim E."/>
            <person name="Schleheck D."/>
            <person name="Richardson P."/>
        </authorList>
    </citation>
    <scope>NUCLEOTIDE SEQUENCE [LARGE SCALE GENOMIC DNA]</scope>
    <source>
        <strain evidence="2">DSM 14801 / SPH-1</strain>
    </source>
</reference>
<dbReference type="HOGENOM" id="CLU_2896649_0_0_4"/>
<proteinExistence type="predicted"/>
<sequence>MADKKIRVGIFMASSVQGTDFCIAMIIPVIEIIGTHNAIGSNGVILTDGASLFKSFTVSHRE</sequence>
<reference evidence="1 2" key="1">
    <citation type="journal article" date="2004" name="Appl. Environ. Microbiol.">
        <title>Mineralization of individual congeners of linear alkylbenzenesulfonate by defined pairs of heterotrophic bacteria.</title>
        <authorList>
            <person name="Schleheck D."/>
            <person name="Knepper T.P."/>
            <person name="Fischer K."/>
            <person name="Cook A.M."/>
        </authorList>
    </citation>
    <scope>NUCLEOTIDE SEQUENCE [LARGE SCALE GENOMIC DNA]</scope>
    <source>
        <strain evidence="2">DSM 14801 / SPH-1</strain>
    </source>
</reference>
<gene>
    <name evidence="1" type="ordered locus">Daci_3905</name>
</gene>